<name>A0A7S4UQD4_GUITH</name>
<gene>
    <name evidence="1" type="ORF">GTHE00462_LOCUS28507</name>
</gene>
<dbReference type="EMBL" id="HBKN01036473">
    <property type="protein sequence ID" value="CAE2322982.1"/>
    <property type="molecule type" value="Transcribed_RNA"/>
</dbReference>
<evidence type="ECO:0000313" key="1">
    <source>
        <dbReference type="EMBL" id="CAE2322982.1"/>
    </source>
</evidence>
<protein>
    <submittedName>
        <fullName evidence="1">Uncharacterized protein</fullName>
    </submittedName>
</protein>
<proteinExistence type="predicted"/>
<dbReference type="AlphaFoldDB" id="A0A7S4UQD4"/>
<accession>A0A7S4UQD4</accession>
<organism evidence="1">
    <name type="scientific">Guillardia theta</name>
    <name type="common">Cryptophyte</name>
    <name type="synonym">Cryptomonas phi</name>
    <dbReference type="NCBI Taxonomy" id="55529"/>
    <lineage>
        <taxon>Eukaryota</taxon>
        <taxon>Cryptophyceae</taxon>
        <taxon>Pyrenomonadales</taxon>
        <taxon>Geminigeraceae</taxon>
        <taxon>Guillardia</taxon>
    </lineage>
</organism>
<reference evidence="1" key="1">
    <citation type="submission" date="2021-01" db="EMBL/GenBank/DDBJ databases">
        <authorList>
            <person name="Corre E."/>
            <person name="Pelletier E."/>
            <person name="Niang G."/>
            <person name="Scheremetjew M."/>
            <person name="Finn R."/>
            <person name="Kale V."/>
            <person name="Holt S."/>
            <person name="Cochrane G."/>
            <person name="Meng A."/>
            <person name="Brown T."/>
            <person name="Cohen L."/>
        </authorList>
    </citation>
    <scope>NUCLEOTIDE SEQUENCE</scope>
    <source>
        <strain evidence="1">CCMP 2712</strain>
    </source>
</reference>
<sequence length="484" mass="53618">MKLTRCLSNCSHGAWDLNVGLAVRRYSFSKLEIMGRPVASEENKQLGLCFAHAVTAPSEDPASVVARSGRLCIFAALEECCPSSIRNPTSAKGRRGLTMIEFNKSLERAGFRKMRDRRIDAATRQEDPTGAGLCLFSFRQWKNPDDESKKWDLFKSWEYLVETFPHFGAECNWEKFLSVCKRYEEGWKPYSGAGRKMVKVVVADRKNSNKSKPKTNMNQQHGNPSVLRPLQWHSLQMNSWMENISGLQSRIGPADSSIVNCLGGTADLSKFQLRDPKFVKPDGREDKANTSNMLELLAAAGAALGTISSKTDQHGVIKPEAQHPALVRTKNEKPQPTTSQIRAPWTPGIAGKQNQGFLPSQGEGSSSFLKVPSTRSLTSVVQCLPTKTADKNMKEHMENPKGIRVSDLLAHDGGNLPLKRDRQETVKLAVTAALADILQQDKDLNIEDKQLHKAIKLACGPHNKSKSGLDPLLHLWEQANIVGL</sequence>